<name>A0A0L0S722_ALLM3</name>
<dbReference type="STRING" id="578462.A0A0L0S722"/>
<dbReference type="SMART" id="SM00244">
    <property type="entry name" value="PHB"/>
    <property type="match status" value="1"/>
</dbReference>
<dbReference type="FunFam" id="3.30.479.30:FF:000004">
    <property type="entry name" value="Putative membrane protease family, stomatin"/>
    <property type="match status" value="1"/>
</dbReference>
<dbReference type="OrthoDB" id="2105077at2759"/>
<dbReference type="CDD" id="cd13437">
    <property type="entry name" value="SPFH_alloslipin"/>
    <property type="match status" value="1"/>
</dbReference>
<sequence>MPSIPRTHPADLDSDHASPLLHTDPISSTAMSSQPVYPSNQADTGAPQRQPSFAQDIESGDSQHGFYESMMTAIGGVIGFFGSIPCCFCFPNPYRVVEQGSVGLISRFGKCIKQTDPGLQQINVMTDSLMTIDIKLKICDIPRQYVMTKDNVGVNCDSVLYFKVVDPYVATFLVQNVTTALMERTQTTLRQIFGSRNLQELIEHRDSIAHEIERIISAPSRDWGVHVEAILIKDLQLAAEVLDSLSAAAKQRRIGESKVIAAEAEVQAAQLMRKASDILNSRAAMQIRYLETLQNMARSANTKVVFVPLSSSEGVESTMRNLAVQEAGSA</sequence>
<protein>
    <recommendedName>
        <fullName evidence="3">Band 7 domain-containing protein</fullName>
    </recommendedName>
</protein>
<feature type="compositionally biased region" description="Polar residues" evidence="2">
    <location>
        <begin position="25"/>
        <end position="53"/>
    </location>
</feature>
<dbReference type="InterPro" id="IPR036013">
    <property type="entry name" value="Band_7/SPFH_dom_sf"/>
</dbReference>
<dbReference type="InterPro" id="IPR043202">
    <property type="entry name" value="Band-7_stomatin-like"/>
</dbReference>
<dbReference type="Gene3D" id="6.10.250.2090">
    <property type="match status" value="1"/>
</dbReference>
<dbReference type="Proteomes" id="UP000054350">
    <property type="component" value="Unassembled WGS sequence"/>
</dbReference>
<evidence type="ECO:0000256" key="1">
    <source>
        <dbReference type="ARBA" id="ARBA00008164"/>
    </source>
</evidence>
<dbReference type="InterPro" id="IPR001972">
    <property type="entry name" value="Stomatin_HflK_fam"/>
</dbReference>
<dbReference type="PRINTS" id="PR00721">
    <property type="entry name" value="STOMATIN"/>
</dbReference>
<accession>A0A0L0S722</accession>
<dbReference type="eggNOG" id="KOG2621">
    <property type="taxonomic scope" value="Eukaryota"/>
</dbReference>
<organism evidence="4 5">
    <name type="scientific">Allomyces macrogynus (strain ATCC 38327)</name>
    <name type="common">Allomyces javanicus var. macrogynus</name>
    <dbReference type="NCBI Taxonomy" id="578462"/>
    <lineage>
        <taxon>Eukaryota</taxon>
        <taxon>Fungi</taxon>
        <taxon>Fungi incertae sedis</taxon>
        <taxon>Blastocladiomycota</taxon>
        <taxon>Blastocladiomycetes</taxon>
        <taxon>Blastocladiales</taxon>
        <taxon>Blastocladiaceae</taxon>
        <taxon>Allomyces</taxon>
    </lineage>
</organism>
<evidence type="ECO:0000313" key="4">
    <source>
        <dbReference type="EMBL" id="KNE58230.1"/>
    </source>
</evidence>
<dbReference type="GO" id="GO:0098552">
    <property type="term" value="C:side of membrane"/>
    <property type="evidence" value="ECO:0007669"/>
    <property type="project" value="UniProtKB-ARBA"/>
</dbReference>
<dbReference type="EMBL" id="GG745332">
    <property type="protein sequence ID" value="KNE58230.1"/>
    <property type="molecule type" value="Genomic_DNA"/>
</dbReference>
<feature type="domain" description="Band 7" evidence="3">
    <location>
        <begin position="92"/>
        <end position="249"/>
    </location>
</feature>
<dbReference type="InterPro" id="IPR001107">
    <property type="entry name" value="Band_7"/>
</dbReference>
<dbReference type="AlphaFoldDB" id="A0A0L0S722"/>
<dbReference type="PANTHER" id="PTHR10264:SF19">
    <property type="entry name" value="AT06885P-RELATED"/>
    <property type="match status" value="1"/>
</dbReference>
<gene>
    <name evidence="4" type="ORF">AMAG_05039</name>
</gene>
<feature type="region of interest" description="Disordered" evidence="2">
    <location>
        <begin position="1"/>
        <end position="59"/>
    </location>
</feature>
<evidence type="ECO:0000256" key="2">
    <source>
        <dbReference type="SAM" id="MobiDB-lite"/>
    </source>
</evidence>
<proteinExistence type="inferred from homology"/>
<dbReference type="Pfam" id="PF01145">
    <property type="entry name" value="Band_7"/>
    <property type="match status" value="1"/>
</dbReference>
<dbReference type="PANTHER" id="PTHR10264">
    <property type="entry name" value="BAND 7 PROTEIN-RELATED"/>
    <property type="match status" value="1"/>
</dbReference>
<dbReference type="OMA" id="ITNDADP"/>
<dbReference type="SUPFAM" id="SSF117892">
    <property type="entry name" value="Band 7/SPFH domain"/>
    <property type="match status" value="1"/>
</dbReference>
<reference evidence="5" key="2">
    <citation type="submission" date="2009-11" db="EMBL/GenBank/DDBJ databases">
        <title>The Genome Sequence of Allomyces macrogynus strain ATCC 38327.</title>
        <authorList>
            <consortium name="The Broad Institute Genome Sequencing Platform"/>
            <person name="Russ C."/>
            <person name="Cuomo C."/>
            <person name="Shea T."/>
            <person name="Young S.K."/>
            <person name="Zeng Q."/>
            <person name="Koehrsen M."/>
            <person name="Haas B."/>
            <person name="Borodovsky M."/>
            <person name="Guigo R."/>
            <person name="Alvarado L."/>
            <person name="Berlin A."/>
            <person name="Borenstein D."/>
            <person name="Chen Z."/>
            <person name="Engels R."/>
            <person name="Freedman E."/>
            <person name="Gellesch M."/>
            <person name="Goldberg J."/>
            <person name="Griggs A."/>
            <person name="Gujja S."/>
            <person name="Heiman D."/>
            <person name="Hepburn T."/>
            <person name="Howarth C."/>
            <person name="Jen D."/>
            <person name="Larson L."/>
            <person name="Lewis B."/>
            <person name="Mehta T."/>
            <person name="Park D."/>
            <person name="Pearson M."/>
            <person name="Roberts A."/>
            <person name="Saif S."/>
            <person name="Shenoy N."/>
            <person name="Sisk P."/>
            <person name="Stolte C."/>
            <person name="Sykes S."/>
            <person name="Walk T."/>
            <person name="White J."/>
            <person name="Yandava C."/>
            <person name="Burger G."/>
            <person name="Gray M.W."/>
            <person name="Holland P.W.H."/>
            <person name="King N."/>
            <person name="Lang F.B.F."/>
            <person name="Roger A.J."/>
            <person name="Ruiz-Trillo I."/>
            <person name="Lander E."/>
            <person name="Nusbaum C."/>
        </authorList>
    </citation>
    <scope>NUCLEOTIDE SEQUENCE [LARGE SCALE GENOMIC DNA]</scope>
    <source>
        <strain evidence="5">ATCC 38327</strain>
    </source>
</reference>
<dbReference type="Gene3D" id="3.30.479.30">
    <property type="entry name" value="Band 7 domain"/>
    <property type="match status" value="1"/>
</dbReference>
<evidence type="ECO:0000313" key="5">
    <source>
        <dbReference type="Proteomes" id="UP000054350"/>
    </source>
</evidence>
<dbReference type="GO" id="GO:0005886">
    <property type="term" value="C:plasma membrane"/>
    <property type="evidence" value="ECO:0007669"/>
    <property type="project" value="InterPro"/>
</dbReference>
<evidence type="ECO:0000259" key="3">
    <source>
        <dbReference type="SMART" id="SM00244"/>
    </source>
</evidence>
<keyword evidence="5" id="KW-1185">Reference proteome</keyword>
<reference evidence="4 5" key="1">
    <citation type="submission" date="2009-11" db="EMBL/GenBank/DDBJ databases">
        <title>Annotation of Allomyces macrogynus ATCC 38327.</title>
        <authorList>
            <consortium name="The Broad Institute Genome Sequencing Platform"/>
            <person name="Russ C."/>
            <person name="Cuomo C."/>
            <person name="Burger G."/>
            <person name="Gray M.W."/>
            <person name="Holland P.W.H."/>
            <person name="King N."/>
            <person name="Lang F.B.F."/>
            <person name="Roger A.J."/>
            <person name="Ruiz-Trillo I."/>
            <person name="Young S.K."/>
            <person name="Zeng Q."/>
            <person name="Gargeya S."/>
            <person name="Fitzgerald M."/>
            <person name="Haas B."/>
            <person name="Abouelleil A."/>
            <person name="Alvarado L."/>
            <person name="Arachchi H.M."/>
            <person name="Berlin A."/>
            <person name="Chapman S.B."/>
            <person name="Gearin G."/>
            <person name="Goldberg J."/>
            <person name="Griggs A."/>
            <person name="Gujja S."/>
            <person name="Hansen M."/>
            <person name="Heiman D."/>
            <person name="Howarth C."/>
            <person name="Larimer J."/>
            <person name="Lui A."/>
            <person name="MacDonald P.J.P."/>
            <person name="McCowen C."/>
            <person name="Montmayeur A."/>
            <person name="Murphy C."/>
            <person name="Neiman D."/>
            <person name="Pearson M."/>
            <person name="Priest M."/>
            <person name="Roberts A."/>
            <person name="Saif S."/>
            <person name="Shea T."/>
            <person name="Sisk P."/>
            <person name="Stolte C."/>
            <person name="Sykes S."/>
            <person name="Wortman J."/>
            <person name="Nusbaum C."/>
            <person name="Birren B."/>
        </authorList>
    </citation>
    <scope>NUCLEOTIDE SEQUENCE [LARGE SCALE GENOMIC DNA]</scope>
    <source>
        <strain evidence="4 5">ATCC 38327</strain>
    </source>
</reference>
<comment type="similarity">
    <text evidence="1">Belongs to the band 7/mec-2 family.</text>
</comment>
<dbReference type="VEuPathDB" id="FungiDB:AMAG_05039"/>